<accession>A0A4Q0MMI3</accession>
<dbReference type="RefSeq" id="WP_128776027.1">
    <property type="nucleotide sequence ID" value="NZ_RYFI01000002.1"/>
</dbReference>
<gene>
    <name evidence="2" type="ORF">EK403_03025</name>
</gene>
<keyword evidence="3" id="KW-1185">Reference proteome</keyword>
<evidence type="ECO:0000313" key="2">
    <source>
        <dbReference type="EMBL" id="RXF75037.1"/>
    </source>
</evidence>
<evidence type="ECO:0008006" key="4">
    <source>
        <dbReference type="Google" id="ProtNLM"/>
    </source>
</evidence>
<evidence type="ECO:0000256" key="1">
    <source>
        <dbReference type="SAM" id="SignalP"/>
    </source>
</evidence>
<feature type="signal peptide" evidence="1">
    <location>
        <begin position="1"/>
        <end position="20"/>
    </location>
</feature>
<evidence type="ECO:0000313" key="3">
    <source>
        <dbReference type="Proteomes" id="UP000289708"/>
    </source>
</evidence>
<organism evidence="2 3">
    <name type="scientific">Hansschlegelia zhihuaiae</name>
    <dbReference type="NCBI Taxonomy" id="405005"/>
    <lineage>
        <taxon>Bacteria</taxon>
        <taxon>Pseudomonadati</taxon>
        <taxon>Pseudomonadota</taxon>
        <taxon>Alphaproteobacteria</taxon>
        <taxon>Hyphomicrobiales</taxon>
        <taxon>Methylopilaceae</taxon>
        <taxon>Hansschlegelia</taxon>
    </lineage>
</organism>
<reference evidence="2 3" key="1">
    <citation type="submission" date="2018-12" db="EMBL/GenBank/DDBJ databases">
        <title>bacterium Hansschlegelia zhihuaiae S113.</title>
        <authorList>
            <person name="He J."/>
        </authorList>
    </citation>
    <scope>NUCLEOTIDE SEQUENCE [LARGE SCALE GENOMIC DNA]</scope>
    <source>
        <strain evidence="2 3">S 113</strain>
    </source>
</reference>
<comment type="caution">
    <text evidence="2">The sequence shown here is derived from an EMBL/GenBank/DDBJ whole genome shotgun (WGS) entry which is preliminary data.</text>
</comment>
<keyword evidence="1" id="KW-0732">Signal</keyword>
<dbReference type="EMBL" id="RYFI01000002">
    <property type="protein sequence ID" value="RXF75037.1"/>
    <property type="molecule type" value="Genomic_DNA"/>
</dbReference>
<protein>
    <recommendedName>
        <fullName evidence="4">Lipoprotein</fullName>
    </recommendedName>
</protein>
<dbReference type="OrthoDB" id="7364721at2"/>
<dbReference type="PROSITE" id="PS51257">
    <property type="entry name" value="PROKAR_LIPOPROTEIN"/>
    <property type="match status" value="1"/>
</dbReference>
<dbReference type="Proteomes" id="UP000289708">
    <property type="component" value="Unassembled WGS sequence"/>
</dbReference>
<proteinExistence type="predicted"/>
<dbReference type="AlphaFoldDB" id="A0A4Q0MMI3"/>
<name>A0A4Q0MMI3_9HYPH</name>
<feature type="chain" id="PRO_5020179621" description="Lipoprotein" evidence="1">
    <location>
        <begin position="21"/>
        <end position="108"/>
    </location>
</feature>
<sequence length="108" mass="11993">MGPKKRVLLLIFSIAFAVSAAGCETTARIDRNATSSFTPYPDGSFRFRAEMSLAYPDNDLGEKARMTQLQSWLDSDGVCARGYEITSRRVVPTYGLVSDVNYQGRCVR</sequence>